<dbReference type="PROSITE" id="PS51831">
    <property type="entry name" value="HD"/>
    <property type="match status" value="1"/>
</dbReference>
<dbReference type="InterPro" id="IPR006674">
    <property type="entry name" value="HD_domain"/>
</dbReference>
<dbReference type="HAMAP" id="MF_00335">
    <property type="entry name" value="RNase_Y"/>
    <property type="match status" value="1"/>
</dbReference>
<keyword evidence="8" id="KW-0175">Coiled coil</keyword>
<comment type="function">
    <text evidence="6">Endoribonuclease that initiates mRNA decay.</text>
</comment>
<organism evidence="10 11">
    <name type="scientific">Candidatus Thermodesulfobacterium syntrophicum</name>
    <dbReference type="NCBI Taxonomy" id="3060442"/>
    <lineage>
        <taxon>Bacteria</taxon>
        <taxon>Pseudomonadati</taxon>
        <taxon>Thermodesulfobacteriota</taxon>
        <taxon>Thermodesulfobacteria</taxon>
        <taxon>Thermodesulfobacteriales</taxon>
        <taxon>Thermodesulfobacteriaceae</taxon>
        <taxon>Thermodesulfobacterium</taxon>
    </lineage>
</organism>
<keyword evidence="5 6" id="KW-0472">Membrane</keyword>
<dbReference type="Pfam" id="PF12072">
    <property type="entry name" value="RNase_Y_N"/>
    <property type="match status" value="1"/>
</dbReference>
<evidence type="ECO:0000256" key="7">
    <source>
        <dbReference type="NCBIfam" id="TIGR03319"/>
    </source>
</evidence>
<evidence type="ECO:0000256" key="5">
    <source>
        <dbReference type="ARBA" id="ARBA00023136"/>
    </source>
</evidence>
<dbReference type="PANTHER" id="PTHR12826">
    <property type="entry name" value="RIBONUCLEASE Y"/>
    <property type="match status" value="1"/>
</dbReference>
<dbReference type="GO" id="GO:0016787">
    <property type="term" value="F:hydrolase activity"/>
    <property type="evidence" value="ECO:0007669"/>
    <property type="project" value="UniProtKB-KW"/>
</dbReference>
<dbReference type="InterPro" id="IPR004088">
    <property type="entry name" value="KH_dom_type_1"/>
</dbReference>
<evidence type="ECO:0000256" key="1">
    <source>
        <dbReference type="ARBA" id="ARBA00022722"/>
    </source>
</evidence>
<keyword evidence="6" id="KW-1003">Cell membrane</keyword>
<dbReference type="FunFam" id="1.10.3210.10:FF:000013">
    <property type="entry name" value="Ribonuclease Y"/>
    <property type="match status" value="1"/>
</dbReference>
<keyword evidence="2 6" id="KW-0255">Endonuclease</keyword>
<sequence length="520" mass="59007">MSFLLGIILGILIAGLLAGAYLYFQKRKEKETRESVEKLLKDAQQKAKEILEKAEKEAKIKLQQAEIQIKEELLSHKQTLEKEFEKKLRDVSLREERIIHKEEALIKKEEALERKLKEIEELKSLIENEKKQIEEVLIQAKEELEKISGLSEKEARELLLKRVEEELKEEKAKLLMKLENEVKEEAKRKSQEILAYAISKAAIPFVTEKTVSVVHLPNEEMKGRIIGREGRNIRTFETLTGVDLLIDDTPEVVVLSCADPLRREIARIALEKLIADGRIHPARIEEIVKQVEEEMEHHLIEVGEKACFELGIYGLHPELVKMIGKLKYRTSYSQNVLQHSIETAIICGALAGELGVDVKKAKRAALLHDIGKATSYEMEGPHALIGAEIARKYGEEEEIVNAIASHHEDIPITSILGIILQISDAISGARPGARRELLEAYIKRIKELEAIASSFEGVEKAFAIQAGREIRVIVDDKKISDEEAYVLAREIAQKVEKELTYPGIIRVTVIRETRAIEYAK</sequence>
<evidence type="ECO:0000313" key="11">
    <source>
        <dbReference type="Proteomes" id="UP001144110"/>
    </source>
</evidence>
<dbReference type="InterPro" id="IPR003607">
    <property type="entry name" value="HD/PDEase_dom"/>
</dbReference>
<dbReference type="Gene3D" id="3.30.1370.10">
    <property type="entry name" value="K Homology domain, type 1"/>
    <property type="match status" value="1"/>
</dbReference>
<dbReference type="InterPro" id="IPR022711">
    <property type="entry name" value="RNase_Y_N"/>
</dbReference>
<dbReference type="InterPro" id="IPR006675">
    <property type="entry name" value="HDIG_dom"/>
</dbReference>
<comment type="similarity">
    <text evidence="6">Belongs to the RNase Y family.</text>
</comment>
<evidence type="ECO:0000256" key="3">
    <source>
        <dbReference type="ARBA" id="ARBA00022801"/>
    </source>
</evidence>
<dbReference type="Pfam" id="PF00013">
    <property type="entry name" value="KH_1"/>
    <property type="match status" value="1"/>
</dbReference>
<evidence type="ECO:0000256" key="4">
    <source>
        <dbReference type="ARBA" id="ARBA00022884"/>
    </source>
</evidence>
<evidence type="ECO:0000256" key="8">
    <source>
        <dbReference type="SAM" id="Coils"/>
    </source>
</evidence>
<keyword evidence="4 6" id="KW-0694">RNA-binding</keyword>
<dbReference type="EMBL" id="JAPHEG010000003">
    <property type="protein sequence ID" value="MDF2953527.1"/>
    <property type="molecule type" value="Genomic_DNA"/>
</dbReference>
<keyword evidence="3 6" id="KW-0378">Hydrolase</keyword>
<evidence type="ECO:0000313" key="10">
    <source>
        <dbReference type="EMBL" id="MDF2953527.1"/>
    </source>
</evidence>
<comment type="subcellular location">
    <subcellularLocation>
        <location evidence="6">Cell membrane</location>
        <topology evidence="6">Single-pass membrane protein</topology>
    </subcellularLocation>
</comment>
<dbReference type="GO" id="GO:0006402">
    <property type="term" value="P:mRNA catabolic process"/>
    <property type="evidence" value="ECO:0007669"/>
    <property type="project" value="UniProtKB-UniRule"/>
</dbReference>
<dbReference type="GO" id="GO:0003723">
    <property type="term" value="F:RNA binding"/>
    <property type="evidence" value="ECO:0007669"/>
    <property type="project" value="UniProtKB-UniRule"/>
</dbReference>
<comment type="caution">
    <text evidence="10">The sequence shown here is derived from an EMBL/GenBank/DDBJ whole genome shotgun (WGS) entry which is preliminary data.</text>
</comment>
<dbReference type="Pfam" id="PF01966">
    <property type="entry name" value="HD"/>
    <property type="match status" value="1"/>
</dbReference>
<dbReference type="AlphaFoldDB" id="A0AAE3P049"/>
<feature type="coiled-coil region" evidence="8">
    <location>
        <begin position="26"/>
        <end position="188"/>
    </location>
</feature>
<evidence type="ECO:0000259" key="9">
    <source>
        <dbReference type="PROSITE" id="PS51831"/>
    </source>
</evidence>
<dbReference type="PANTHER" id="PTHR12826:SF15">
    <property type="entry name" value="RIBONUCLEASE Y"/>
    <property type="match status" value="1"/>
</dbReference>
<dbReference type="SMART" id="SM00471">
    <property type="entry name" value="HDc"/>
    <property type="match status" value="1"/>
</dbReference>
<keyword evidence="6" id="KW-1133">Transmembrane helix</keyword>
<dbReference type="InterPro" id="IPR004087">
    <property type="entry name" value="KH_dom"/>
</dbReference>
<dbReference type="Gene3D" id="1.10.3210.10">
    <property type="entry name" value="Hypothetical protein af1432"/>
    <property type="match status" value="1"/>
</dbReference>
<dbReference type="PROSITE" id="PS50084">
    <property type="entry name" value="KH_TYPE_1"/>
    <property type="match status" value="1"/>
</dbReference>
<dbReference type="InterPro" id="IPR017705">
    <property type="entry name" value="Ribonuclease_Y"/>
</dbReference>
<dbReference type="SMART" id="SM00322">
    <property type="entry name" value="KH"/>
    <property type="match status" value="1"/>
</dbReference>
<gene>
    <name evidence="6" type="primary">rny</name>
    <name evidence="10" type="ORF">OD816_000772</name>
</gene>
<feature type="domain" description="HD" evidence="9">
    <location>
        <begin position="336"/>
        <end position="429"/>
    </location>
</feature>
<dbReference type="InterPro" id="IPR036612">
    <property type="entry name" value="KH_dom_type_1_sf"/>
</dbReference>
<dbReference type="GO" id="GO:0004521">
    <property type="term" value="F:RNA endonuclease activity"/>
    <property type="evidence" value="ECO:0007669"/>
    <property type="project" value="UniProtKB-UniRule"/>
</dbReference>
<dbReference type="SUPFAM" id="SSF54791">
    <property type="entry name" value="Eukaryotic type KH-domain (KH-domain type I)"/>
    <property type="match status" value="1"/>
</dbReference>
<proteinExistence type="inferred from homology"/>
<evidence type="ECO:0000256" key="6">
    <source>
        <dbReference type="HAMAP-Rule" id="MF_00335"/>
    </source>
</evidence>
<keyword evidence="1 6" id="KW-0540">Nuclease</keyword>
<dbReference type="CDD" id="cd00077">
    <property type="entry name" value="HDc"/>
    <property type="match status" value="1"/>
</dbReference>
<dbReference type="NCBIfam" id="TIGR03319">
    <property type="entry name" value="RNase_Y"/>
    <property type="match status" value="1"/>
</dbReference>
<evidence type="ECO:0000256" key="2">
    <source>
        <dbReference type="ARBA" id="ARBA00022759"/>
    </source>
</evidence>
<accession>A0AAE3P049</accession>
<protein>
    <recommendedName>
        <fullName evidence="6 7">Ribonuclease Y</fullName>
        <shortName evidence="6">RNase Y</shortName>
        <ecNumber evidence="6 7">3.1.-.-</ecNumber>
    </recommendedName>
</protein>
<feature type="transmembrane region" description="Helical" evidence="6">
    <location>
        <begin position="6"/>
        <end position="24"/>
    </location>
</feature>
<reference evidence="10" key="1">
    <citation type="submission" date="2022-11" db="EMBL/GenBank/DDBJ databases">
        <title>Candidatus Alkanophaga archaea from heated hydrothermal vent sediment oxidize petroleum alkanes.</title>
        <authorList>
            <person name="Zehnle H."/>
            <person name="Laso-Perez R."/>
            <person name="Lipp J."/>
            <person name="Teske A."/>
            <person name="Wegener G."/>
        </authorList>
    </citation>
    <scope>NUCLEOTIDE SEQUENCE</scope>
    <source>
        <strain evidence="10">MCA70</strain>
    </source>
</reference>
<dbReference type="NCBIfam" id="TIGR00277">
    <property type="entry name" value="HDIG"/>
    <property type="match status" value="1"/>
</dbReference>
<keyword evidence="6" id="KW-0812">Transmembrane</keyword>
<name>A0AAE3P049_9BACT</name>
<dbReference type="GO" id="GO:0005886">
    <property type="term" value="C:plasma membrane"/>
    <property type="evidence" value="ECO:0007669"/>
    <property type="project" value="UniProtKB-SubCell"/>
</dbReference>
<dbReference type="Proteomes" id="UP001144110">
    <property type="component" value="Unassembled WGS sequence"/>
</dbReference>
<dbReference type="EC" id="3.1.-.-" evidence="6 7"/>
<dbReference type="CDD" id="cd22431">
    <property type="entry name" value="KH-I_RNaseY"/>
    <property type="match status" value="1"/>
</dbReference>
<dbReference type="SUPFAM" id="SSF109604">
    <property type="entry name" value="HD-domain/PDEase-like"/>
    <property type="match status" value="1"/>
</dbReference>